<organism evidence="1">
    <name type="scientific">sediment metagenome</name>
    <dbReference type="NCBI Taxonomy" id="749907"/>
    <lineage>
        <taxon>unclassified sequences</taxon>
        <taxon>metagenomes</taxon>
        <taxon>ecological metagenomes</taxon>
    </lineage>
</organism>
<gene>
    <name evidence="1" type="ORF">LDC_2508</name>
</gene>
<proteinExistence type="predicted"/>
<evidence type="ECO:0000313" key="1">
    <source>
        <dbReference type="EMBL" id="EFK95482.1"/>
    </source>
</evidence>
<feature type="non-terminal residue" evidence="1">
    <location>
        <position position="1"/>
    </location>
</feature>
<protein>
    <submittedName>
        <fullName evidence="1">Uncharacterized protein</fullName>
    </submittedName>
</protein>
<name>D9PLT2_9ZZZZ</name>
<accession>D9PLT2</accession>
<reference evidence="1" key="2">
    <citation type="journal article" date="2011" name="Microb. Ecol.">
        <title>Taxonomic and Functional Metagenomic Profiling of the Microbial Community in the Anoxic Sediment of a Sub-saline Shallow Lake (Laguna de Carrizo, Central Spain).</title>
        <authorList>
            <person name="Ferrer M."/>
            <person name="Guazzaroni M.E."/>
            <person name="Richter M."/>
            <person name="Garcia-Salamanca A."/>
            <person name="Yarza P."/>
            <person name="Suarez-Suarez A."/>
            <person name="Solano J."/>
            <person name="Alcaide M."/>
            <person name="van Dillewijn P."/>
            <person name="Molina-Henares M.A."/>
            <person name="Lopez-Cortes N."/>
            <person name="Al-Ramahi Y."/>
            <person name="Guerrero C."/>
            <person name="Acosta A."/>
            <person name="de Eugenio L.I."/>
            <person name="Martinez V."/>
            <person name="Marques S."/>
            <person name="Rojo F."/>
            <person name="Santero E."/>
            <person name="Genilloud O."/>
            <person name="Perez-Perez J."/>
            <person name="Rossello-Mora R."/>
            <person name="Ramos J.L."/>
        </authorList>
    </citation>
    <scope>NUCLEOTIDE SEQUENCE</scope>
</reference>
<reference evidence="1" key="1">
    <citation type="submission" date="2010-07" db="EMBL/GenBank/DDBJ databases">
        <authorList>
            <consortium name="CONSOLIDER consortium CSD2007-00005"/>
            <person name="Guazzaroni M.-E."/>
            <person name="Richter M."/>
            <person name="Garcia-Salamanca A."/>
            <person name="Yarza P."/>
            <person name="Ferrer M."/>
        </authorList>
    </citation>
    <scope>NUCLEOTIDE SEQUENCE</scope>
</reference>
<comment type="caution">
    <text evidence="1">The sequence shown here is derived from an EMBL/GenBank/DDBJ whole genome shotgun (WGS) entry which is preliminary data.</text>
</comment>
<sequence>LALAYSQAMSFQRAYGDFRLALVSRSPARPGLRDRYRASAAAAAWFIDKGLAAARETAQALRARGFFSD</sequence>
<dbReference type="EMBL" id="ADZX01000764">
    <property type="protein sequence ID" value="EFK95482.1"/>
    <property type="molecule type" value="Genomic_DNA"/>
</dbReference>
<dbReference type="AlphaFoldDB" id="D9PLT2"/>